<dbReference type="Pfam" id="PF01182">
    <property type="entry name" value="Glucosamine_iso"/>
    <property type="match status" value="1"/>
</dbReference>
<evidence type="ECO:0000313" key="4">
    <source>
        <dbReference type="Proteomes" id="UP001597169"/>
    </source>
</evidence>
<keyword evidence="1" id="KW-0119">Carbohydrate metabolism</keyword>
<sequence>MSELMITPIFQTHADQLQVRVFATREEMGKAAAAEAVRSLQQRLRIQERVRVIFAAAPSQNEFLHALMEAADVEWDRVEAFHMDEYIGLSRTADQSFARFVEERVIRLAEPGLNAWHPLNGTAEPAEECRRYEVLLRERPIDFVFMGIGENGHIAFNDPPVADFADKAWVKPVELDEACRQQQVNDGCFPSFEEVPTHALTLTVPALMSGTELFCMVPGPTKKQAVYCTVNGKISEACPASILRTHQRCTLYVDVEAWGEVASEHG</sequence>
<accession>A0ABW3PZ18</accession>
<evidence type="ECO:0000313" key="3">
    <source>
        <dbReference type="EMBL" id="MFD1131449.1"/>
    </source>
</evidence>
<dbReference type="SUPFAM" id="SSF100950">
    <property type="entry name" value="NagB/RpiA/CoA transferase-like"/>
    <property type="match status" value="1"/>
</dbReference>
<proteinExistence type="predicted"/>
<dbReference type="InterPro" id="IPR037171">
    <property type="entry name" value="NagB/RpiA_transferase-like"/>
</dbReference>
<keyword evidence="4" id="KW-1185">Reference proteome</keyword>
<dbReference type="InterPro" id="IPR006148">
    <property type="entry name" value="Glc/Gal-6P_isomerase"/>
</dbReference>
<name>A0ABW3PZ18_9BACL</name>
<protein>
    <submittedName>
        <fullName evidence="3">Glucosamine-6-phosphate deaminase</fullName>
    </submittedName>
</protein>
<dbReference type="Gene3D" id="3.40.50.1360">
    <property type="match status" value="1"/>
</dbReference>
<feature type="domain" description="Glucosamine/galactosamine-6-phosphate isomerase" evidence="2">
    <location>
        <begin position="24"/>
        <end position="248"/>
    </location>
</feature>
<gene>
    <name evidence="3" type="ORF">ACFQ3J_25360</name>
</gene>
<dbReference type="CDD" id="cd01399">
    <property type="entry name" value="GlcN6P_deaminase"/>
    <property type="match status" value="1"/>
</dbReference>
<evidence type="ECO:0000256" key="1">
    <source>
        <dbReference type="ARBA" id="ARBA00023277"/>
    </source>
</evidence>
<dbReference type="PANTHER" id="PTHR11280:SF6">
    <property type="entry name" value="GLUCOSAMINE-6-PHOSPHATE ISOMERASE NAGB"/>
    <property type="match status" value="1"/>
</dbReference>
<dbReference type="InterPro" id="IPR004547">
    <property type="entry name" value="Glucosamine6P_isomerase"/>
</dbReference>
<dbReference type="PANTHER" id="PTHR11280">
    <property type="entry name" value="GLUCOSAMINE-6-PHOSPHATE ISOMERASE"/>
    <property type="match status" value="1"/>
</dbReference>
<evidence type="ECO:0000259" key="2">
    <source>
        <dbReference type="Pfam" id="PF01182"/>
    </source>
</evidence>
<reference evidence="4" key="1">
    <citation type="journal article" date="2019" name="Int. J. Syst. Evol. Microbiol.">
        <title>The Global Catalogue of Microorganisms (GCM) 10K type strain sequencing project: providing services to taxonomists for standard genome sequencing and annotation.</title>
        <authorList>
            <consortium name="The Broad Institute Genomics Platform"/>
            <consortium name="The Broad Institute Genome Sequencing Center for Infectious Disease"/>
            <person name="Wu L."/>
            <person name="Ma J."/>
        </authorList>
    </citation>
    <scope>NUCLEOTIDE SEQUENCE [LARGE SCALE GENOMIC DNA]</scope>
    <source>
        <strain evidence="4">CCUG 53519</strain>
    </source>
</reference>
<dbReference type="EMBL" id="JBHTKX010000010">
    <property type="protein sequence ID" value="MFD1131449.1"/>
    <property type="molecule type" value="Genomic_DNA"/>
</dbReference>
<dbReference type="RefSeq" id="WP_251584686.1">
    <property type="nucleotide sequence ID" value="NZ_JBHTKX010000010.1"/>
</dbReference>
<dbReference type="Proteomes" id="UP001597169">
    <property type="component" value="Unassembled WGS sequence"/>
</dbReference>
<comment type="caution">
    <text evidence="3">The sequence shown here is derived from an EMBL/GenBank/DDBJ whole genome shotgun (WGS) entry which is preliminary data.</text>
</comment>
<organism evidence="3 4">
    <name type="scientific">Paenibacillus provencensis</name>
    <dbReference type="NCBI Taxonomy" id="441151"/>
    <lineage>
        <taxon>Bacteria</taxon>
        <taxon>Bacillati</taxon>
        <taxon>Bacillota</taxon>
        <taxon>Bacilli</taxon>
        <taxon>Bacillales</taxon>
        <taxon>Paenibacillaceae</taxon>
        <taxon>Paenibacillus</taxon>
    </lineage>
</organism>